<evidence type="ECO:0000313" key="10">
    <source>
        <dbReference type="EMBL" id="WDD98668.1"/>
    </source>
</evidence>
<evidence type="ECO:0000256" key="6">
    <source>
        <dbReference type="PIRSR" id="PIRSR038994-1"/>
    </source>
</evidence>
<feature type="binding site" evidence="8">
    <location>
        <position position="193"/>
    </location>
    <ligand>
        <name>Zn(2+)</name>
        <dbReference type="ChEBI" id="CHEBI:29105"/>
    </ligand>
</feature>
<dbReference type="Proteomes" id="UP000032568">
    <property type="component" value="Chromosome"/>
</dbReference>
<comment type="catalytic activity">
    <reaction evidence="5">
        <text>N-acetyl-D-glucosamine 6-phosphate + H2O = D-glucosamine 6-phosphate + acetate</text>
        <dbReference type="Rhea" id="RHEA:22936"/>
        <dbReference type="ChEBI" id="CHEBI:15377"/>
        <dbReference type="ChEBI" id="CHEBI:30089"/>
        <dbReference type="ChEBI" id="CHEBI:57513"/>
        <dbReference type="ChEBI" id="CHEBI:58725"/>
        <dbReference type="EC" id="3.5.1.25"/>
    </reaction>
</comment>
<dbReference type="InterPro" id="IPR032466">
    <property type="entry name" value="Metal_Hydrolase"/>
</dbReference>
<keyword evidence="4 5" id="KW-0119">Carbohydrate metabolism</keyword>
<dbReference type="AlphaFoldDB" id="A0AAE9YQR9"/>
<evidence type="ECO:0000256" key="3">
    <source>
        <dbReference type="ARBA" id="ARBA00022801"/>
    </source>
</evidence>
<dbReference type="SUPFAM" id="SSF51556">
    <property type="entry name" value="Metallo-dependent hydrolases"/>
    <property type="match status" value="1"/>
</dbReference>
<comment type="similarity">
    <text evidence="1 5">Belongs to the metallo-dependent hydrolases superfamily. NagA family.</text>
</comment>
<feature type="binding site" evidence="8">
    <location>
        <position position="129"/>
    </location>
    <ligand>
        <name>Zn(2+)</name>
        <dbReference type="ChEBI" id="CHEBI:29105"/>
    </ligand>
</feature>
<keyword evidence="3 5" id="KW-0378">Hydrolase</keyword>
<reference evidence="10 11" key="2">
    <citation type="journal article" date="2022" name="Mar. Drugs">
        <title>Bioassay-Guided Fractionation Leads to the Detection of Cholic Acid Generated by the Rare Thalassomonas sp.</title>
        <authorList>
            <person name="Pheiffer F."/>
            <person name="Schneider Y.K."/>
            <person name="Hansen E.H."/>
            <person name="Andersen J.H."/>
            <person name="Isaksson J."/>
            <person name="Busche T."/>
            <person name="R C."/>
            <person name="Kalinowski J."/>
            <person name="Zyl L.V."/>
            <person name="Trindade M."/>
        </authorList>
    </citation>
    <scope>NUCLEOTIDE SEQUENCE [LARGE SCALE GENOMIC DNA]</scope>
    <source>
        <strain evidence="10 11">A5K-106</strain>
    </source>
</reference>
<dbReference type="InterPro" id="IPR011059">
    <property type="entry name" value="Metal-dep_hydrolase_composite"/>
</dbReference>
<protein>
    <recommendedName>
        <fullName evidence="5">N-acetylgalactosamine-6-phosphate deacetylase</fullName>
        <ecNumber evidence="5">3.5.1.25</ecNumber>
    </recommendedName>
    <alternativeName>
        <fullName evidence="5">N-acetylglucosamine-6-phosphate deacetylase</fullName>
    </alternativeName>
</protein>
<dbReference type="PANTHER" id="PTHR11113">
    <property type="entry name" value="N-ACETYLGLUCOSAMINE-6-PHOSPHATE DEACETYLASE"/>
    <property type="match status" value="1"/>
</dbReference>
<dbReference type="GO" id="GO:0008448">
    <property type="term" value="F:N-acetylglucosamine-6-phosphate deacetylase activity"/>
    <property type="evidence" value="ECO:0007669"/>
    <property type="project" value="UniProtKB-UniRule"/>
</dbReference>
<comment type="cofactor">
    <cofactor evidence="8">
        <name>a divalent metal cation</name>
        <dbReference type="ChEBI" id="CHEBI:60240"/>
    </cofactor>
    <text evidence="8">Binds 1 divalent metal cation per subunit.</text>
</comment>
<dbReference type="InterPro" id="IPR006680">
    <property type="entry name" value="Amidohydro-rel"/>
</dbReference>
<dbReference type="EMBL" id="CP059735">
    <property type="protein sequence ID" value="WDD98668.1"/>
    <property type="molecule type" value="Genomic_DNA"/>
</dbReference>
<dbReference type="PANTHER" id="PTHR11113:SF14">
    <property type="entry name" value="N-ACETYLGLUCOSAMINE-6-PHOSPHATE DEACETYLASE"/>
    <property type="match status" value="1"/>
</dbReference>
<dbReference type="GO" id="GO:0006046">
    <property type="term" value="P:N-acetylglucosamine catabolic process"/>
    <property type="evidence" value="ECO:0007669"/>
    <property type="project" value="TreeGrafter"/>
</dbReference>
<feature type="domain" description="Amidohydrolase-related" evidence="9">
    <location>
        <begin position="52"/>
        <end position="377"/>
    </location>
</feature>
<feature type="binding site" evidence="7">
    <location>
        <position position="225"/>
    </location>
    <ligand>
        <name>substrate</name>
    </ligand>
</feature>
<evidence type="ECO:0000259" key="9">
    <source>
        <dbReference type="Pfam" id="PF01979"/>
    </source>
</evidence>
<evidence type="ECO:0000256" key="4">
    <source>
        <dbReference type="ARBA" id="ARBA00023277"/>
    </source>
</evidence>
<dbReference type="KEGG" id="tact:SG35_026060"/>
<accession>A0AAE9YQR9</accession>
<feature type="binding site" evidence="7">
    <location>
        <begin position="217"/>
        <end position="218"/>
    </location>
    <ligand>
        <name>substrate</name>
    </ligand>
</feature>
<dbReference type="CDD" id="cd00854">
    <property type="entry name" value="NagA"/>
    <property type="match status" value="1"/>
</dbReference>
<keyword evidence="2 8" id="KW-0479">Metal-binding</keyword>
<dbReference type="PIRSF" id="PIRSF038994">
    <property type="entry name" value="NagA"/>
    <property type="match status" value="1"/>
</dbReference>
<organism evidence="10 11">
    <name type="scientific">Thalassomonas actiniarum</name>
    <dbReference type="NCBI Taxonomy" id="485447"/>
    <lineage>
        <taxon>Bacteria</taxon>
        <taxon>Pseudomonadati</taxon>
        <taxon>Pseudomonadota</taxon>
        <taxon>Gammaproteobacteria</taxon>
        <taxon>Alteromonadales</taxon>
        <taxon>Colwelliaceae</taxon>
        <taxon>Thalassomonas</taxon>
    </lineage>
</organism>
<dbReference type="Gene3D" id="3.20.20.140">
    <property type="entry name" value="Metal-dependent hydrolases"/>
    <property type="match status" value="1"/>
</dbReference>
<dbReference type="Gene3D" id="2.30.40.10">
    <property type="entry name" value="Urease, subunit C, domain 1"/>
    <property type="match status" value="1"/>
</dbReference>
<dbReference type="Pfam" id="PF01979">
    <property type="entry name" value="Amidohydro_1"/>
    <property type="match status" value="1"/>
</dbReference>
<evidence type="ECO:0000256" key="2">
    <source>
        <dbReference type="ARBA" id="ARBA00022723"/>
    </source>
</evidence>
<dbReference type="EC" id="3.5.1.25" evidence="5"/>
<dbReference type="FunFam" id="3.20.20.140:FF:000004">
    <property type="entry name" value="N-acetylglucosamine-6-phosphate deacetylase"/>
    <property type="match status" value="1"/>
</dbReference>
<dbReference type="RefSeq" id="WP_044833267.1">
    <property type="nucleotide sequence ID" value="NZ_CP059735.1"/>
</dbReference>
<evidence type="ECO:0000256" key="1">
    <source>
        <dbReference type="ARBA" id="ARBA00010716"/>
    </source>
</evidence>
<proteinExistence type="inferred from homology"/>
<keyword evidence="11" id="KW-1185">Reference proteome</keyword>
<feature type="binding site" evidence="7">
    <location>
        <position position="140"/>
    </location>
    <ligand>
        <name>substrate</name>
    </ligand>
</feature>
<feature type="binding site" evidence="8">
    <location>
        <position position="214"/>
    </location>
    <ligand>
        <name>Zn(2+)</name>
        <dbReference type="ChEBI" id="CHEBI:29105"/>
    </ligand>
</feature>
<feature type="binding site" evidence="7">
    <location>
        <begin position="305"/>
        <end position="307"/>
    </location>
    <ligand>
        <name>substrate</name>
    </ligand>
</feature>
<evidence type="ECO:0000256" key="7">
    <source>
        <dbReference type="PIRSR" id="PIRSR038994-2"/>
    </source>
</evidence>
<evidence type="ECO:0000256" key="5">
    <source>
        <dbReference type="PIRNR" id="PIRNR038994"/>
    </source>
</evidence>
<feature type="active site" description="Proton donor/acceptor" evidence="6">
    <location>
        <position position="272"/>
    </location>
</feature>
<dbReference type="InterPro" id="IPR003764">
    <property type="entry name" value="GlcNAc_6-P_deAcase"/>
</dbReference>
<dbReference type="NCBIfam" id="TIGR00221">
    <property type="entry name" value="nagA"/>
    <property type="match status" value="1"/>
</dbReference>
<name>A0AAE9YQR9_9GAMM</name>
<evidence type="ECO:0000313" key="11">
    <source>
        <dbReference type="Proteomes" id="UP000032568"/>
    </source>
</evidence>
<gene>
    <name evidence="10" type="primary">nagA</name>
    <name evidence="10" type="ORF">SG35_026060</name>
</gene>
<reference evidence="10 11" key="1">
    <citation type="journal article" date="2015" name="Genome Announc.">
        <title>Draft Genome Sequences of Marine Isolates of Thalassomonas viridans and Thalassomonas actiniarum.</title>
        <authorList>
            <person name="Olonade I."/>
            <person name="van Zyl L.J."/>
            <person name="Trindade M."/>
        </authorList>
    </citation>
    <scope>NUCLEOTIDE SEQUENCE [LARGE SCALE GENOMIC DNA]</scope>
    <source>
        <strain evidence="10 11">A5K-106</strain>
    </source>
</reference>
<evidence type="ECO:0000256" key="8">
    <source>
        <dbReference type="PIRSR" id="PIRSR038994-3"/>
    </source>
</evidence>
<dbReference type="GO" id="GO:0046872">
    <property type="term" value="F:metal ion binding"/>
    <property type="evidence" value="ECO:0007669"/>
    <property type="project" value="UniProtKB-KW"/>
</dbReference>
<dbReference type="SUPFAM" id="SSF51338">
    <property type="entry name" value="Composite domain of metallo-dependent hydrolases"/>
    <property type="match status" value="1"/>
</dbReference>
<feature type="binding site" evidence="7">
    <location>
        <position position="249"/>
    </location>
    <ligand>
        <name>substrate</name>
    </ligand>
</feature>
<sequence length="380" mass="40865">MYAKLKGFRLHARRVFDGIRYRENRVLTLEQGKIIAIDGETAAADAFADGLLVPGFVDLQVNGGGGVLFNHQPDVAALRSMASAHARFGTTAMLPTLITDKLAIMQRAADAVAQALKEKVPGIIGIHFEGPHLSEGKKGAHSGQFIREISDGEWQLYARKDLGLMMITLAPETVAAKDIRRLVELGVKVCLGHSNADYLKAQQAVDAGADGFTHLFNAMSPLQGREPGMVGCALMNDDASCGLIVDGFHVDKISCQLALKTKPKGKVFLVTDAMPPVGTQQTEFAFFDRKVTLNQGKLTSTTGELAGSVLDMATAVRNTHYLLGLELEEAIAMASRYPADYLGRAGLGMIRPGADANLVLLDENLTVSGTWIRGQQVFKC</sequence>